<evidence type="ECO:0000256" key="3">
    <source>
        <dbReference type="SAM" id="SignalP"/>
    </source>
</evidence>
<dbReference type="PANTHER" id="PTHR30036">
    <property type="entry name" value="D-XYLOSE-BINDING PERIPLASMIC PROTEIN"/>
    <property type="match status" value="1"/>
</dbReference>
<evidence type="ECO:0000313" key="5">
    <source>
        <dbReference type="EMBL" id="MBB1245191.1"/>
    </source>
</evidence>
<evidence type="ECO:0000259" key="4">
    <source>
        <dbReference type="Pfam" id="PF13407"/>
    </source>
</evidence>
<dbReference type="InterPro" id="IPR050555">
    <property type="entry name" value="Bact_Solute-Bind_Prot2"/>
</dbReference>
<comment type="subcellular location">
    <subcellularLocation>
        <location evidence="1">Cell envelope</location>
    </subcellularLocation>
</comment>
<keyword evidence="2 3" id="KW-0732">Signal</keyword>
<dbReference type="PANTHER" id="PTHR30036:SF1">
    <property type="entry name" value="D-XYLOSE-BINDING PERIPLASMIC PROTEIN"/>
    <property type="match status" value="1"/>
</dbReference>
<dbReference type="InterPro" id="IPR025997">
    <property type="entry name" value="SBP_2_dom"/>
</dbReference>
<name>A0ABR6EIM9_9ACTN</name>
<reference evidence="6" key="1">
    <citation type="journal article" date="2020" name="Syst. Appl. Microbiol.">
        <title>Streptomyces alkaliterrae sp. nov., isolated from an alkaline soil, and emended descriptions of Streptomyces alkaliphilus, Streptomyces calidiresistens and Streptomyces durbertensis.</title>
        <authorList>
            <person name="Swiecimska M."/>
            <person name="Golinska P."/>
            <person name="Nouioui I."/>
            <person name="Wypij M."/>
            <person name="Rai M."/>
            <person name="Sangal V."/>
            <person name="Goodfellow M."/>
        </authorList>
    </citation>
    <scope>NUCLEOTIDE SEQUENCE [LARGE SCALE GENOMIC DNA]</scope>
    <source>
        <strain evidence="6">DSM 104538</strain>
    </source>
</reference>
<dbReference type="SUPFAM" id="SSF53822">
    <property type="entry name" value="Periplasmic binding protein-like I"/>
    <property type="match status" value="1"/>
</dbReference>
<protein>
    <submittedName>
        <fullName evidence="5">Substrate-binding domain-containing protein</fullName>
    </submittedName>
</protein>
<dbReference type="Proteomes" id="UP000766698">
    <property type="component" value="Unassembled WGS sequence"/>
</dbReference>
<feature type="chain" id="PRO_5047326636" evidence="3">
    <location>
        <begin position="31"/>
        <end position="369"/>
    </location>
</feature>
<dbReference type="PROSITE" id="PS51257">
    <property type="entry name" value="PROKAR_LIPOPROTEIN"/>
    <property type="match status" value="1"/>
</dbReference>
<dbReference type="Gene3D" id="3.40.50.2300">
    <property type="match status" value="2"/>
</dbReference>
<sequence length="369" mass="38519">MRTLSRSPVRRATRLAAALAALVLGAAACGATGGPGGTAAAPDALTIGVLLPESETSRYETFDRPLIEQEIAARCADCTVSYANAHNDVRAQHQQMNAMLTQGIDVVILDAVTEDSMRGMVTQATEEGIPVLAYDRLTQGPISGYVSFDSDAIGELQGEGVLSGLGDQADGAQVVRVEGPVWSIEHPAEAMLEQAGAEISGTYWGPAWSPENGYSLTTAAIADLGPDNIDAVWAGNDALAAGVISALKHARIDPLPPVTGQDAELPAVRSIVAGEMHMTVYKPYQLQAEAAAEMALALGRGESLDSIATGTVNTATARDIPSVELQPLPLTVDNIEETVIRDGMYTLDEICIPKYRRACEAAGLVGPAA</sequence>
<feature type="signal peptide" evidence="3">
    <location>
        <begin position="1"/>
        <end position="30"/>
    </location>
</feature>
<comment type="caution">
    <text evidence="5">The sequence shown here is derived from an EMBL/GenBank/DDBJ whole genome shotgun (WGS) entry which is preliminary data.</text>
</comment>
<proteinExistence type="predicted"/>
<dbReference type="InterPro" id="IPR028082">
    <property type="entry name" value="Peripla_BP_I"/>
</dbReference>
<gene>
    <name evidence="5" type="ORF">GL263_16660</name>
</gene>
<evidence type="ECO:0000313" key="6">
    <source>
        <dbReference type="Proteomes" id="UP000766698"/>
    </source>
</evidence>
<dbReference type="Pfam" id="PF13407">
    <property type="entry name" value="Peripla_BP_4"/>
    <property type="match status" value="1"/>
</dbReference>
<evidence type="ECO:0000256" key="1">
    <source>
        <dbReference type="ARBA" id="ARBA00004196"/>
    </source>
</evidence>
<accession>A0ABR6EIM9</accession>
<feature type="domain" description="Periplasmic binding protein" evidence="4">
    <location>
        <begin position="47"/>
        <end position="302"/>
    </location>
</feature>
<keyword evidence="6" id="KW-1185">Reference proteome</keyword>
<organism evidence="5 6">
    <name type="scientific">Streptomyces durbertensis</name>
    <dbReference type="NCBI Taxonomy" id="2448886"/>
    <lineage>
        <taxon>Bacteria</taxon>
        <taxon>Bacillati</taxon>
        <taxon>Actinomycetota</taxon>
        <taxon>Actinomycetes</taxon>
        <taxon>Kitasatosporales</taxon>
        <taxon>Streptomycetaceae</taxon>
        <taxon>Streptomyces</taxon>
    </lineage>
</organism>
<dbReference type="EMBL" id="WMLF01000246">
    <property type="protein sequence ID" value="MBB1245191.1"/>
    <property type="molecule type" value="Genomic_DNA"/>
</dbReference>
<evidence type="ECO:0000256" key="2">
    <source>
        <dbReference type="ARBA" id="ARBA00022729"/>
    </source>
</evidence>